<reference evidence="2 3" key="1">
    <citation type="submission" date="2019-08" db="EMBL/GenBank/DDBJ databases">
        <title>In-depth cultivation of the pig gut microbiome towards novel bacterial diversity and tailored functional studies.</title>
        <authorList>
            <person name="Wylensek D."/>
            <person name="Hitch T.C.A."/>
            <person name="Clavel T."/>
        </authorList>
    </citation>
    <scope>NUCLEOTIDE SEQUENCE [LARGE SCALE GENOMIC DNA]</scope>
    <source>
        <strain evidence="2 3">WCA-383-APC-5B</strain>
    </source>
</reference>
<organism evidence="2 3">
    <name type="scientific">Inconstantimicrobium porci</name>
    <dbReference type="NCBI Taxonomy" id="2652291"/>
    <lineage>
        <taxon>Bacteria</taxon>
        <taxon>Bacillati</taxon>
        <taxon>Bacillota</taxon>
        <taxon>Clostridia</taxon>
        <taxon>Eubacteriales</taxon>
        <taxon>Clostridiaceae</taxon>
        <taxon>Inconstantimicrobium</taxon>
    </lineage>
</organism>
<dbReference type="RefSeq" id="WP_154531478.1">
    <property type="nucleotide sequence ID" value="NZ_VULX01000012.1"/>
</dbReference>
<evidence type="ECO:0000313" key="2">
    <source>
        <dbReference type="EMBL" id="MSR91583.1"/>
    </source>
</evidence>
<comment type="caution">
    <text evidence="2">The sequence shown here is derived from an EMBL/GenBank/DDBJ whole genome shotgun (WGS) entry which is preliminary data.</text>
</comment>
<keyword evidence="3" id="KW-1185">Reference proteome</keyword>
<dbReference type="EMBL" id="VULX01000012">
    <property type="protein sequence ID" value="MSR91583.1"/>
    <property type="molecule type" value="Genomic_DNA"/>
</dbReference>
<feature type="transmembrane region" description="Helical" evidence="1">
    <location>
        <begin position="12"/>
        <end position="32"/>
    </location>
</feature>
<keyword evidence="1" id="KW-0812">Transmembrane</keyword>
<evidence type="ECO:0000256" key="1">
    <source>
        <dbReference type="SAM" id="Phobius"/>
    </source>
</evidence>
<evidence type="ECO:0000313" key="3">
    <source>
        <dbReference type="Proteomes" id="UP000460287"/>
    </source>
</evidence>
<accession>A0A7X2MYW7</accession>
<gene>
    <name evidence="2" type="ORF">FYJ33_09220</name>
</gene>
<dbReference type="AlphaFoldDB" id="A0A7X2MYW7"/>
<proteinExistence type="predicted"/>
<keyword evidence="1" id="KW-1133">Transmembrane helix</keyword>
<sequence>MSTKKGRTSLNTAKIIAALLYTIIIFAFVTVINRISTMILGLPNGGAAMNSFGEYNIFNMSVNQYYGYTLALSLLNI</sequence>
<dbReference type="Proteomes" id="UP000460287">
    <property type="component" value="Unassembled WGS sequence"/>
</dbReference>
<protein>
    <submittedName>
        <fullName evidence="2">Uncharacterized protein</fullName>
    </submittedName>
</protein>
<name>A0A7X2MYW7_9CLOT</name>
<keyword evidence="1" id="KW-0472">Membrane</keyword>